<gene>
    <name evidence="14" type="ORF">QBC47DRAFT_358330</name>
</gene>
<dbReference type="GO" id="GO:0006631">
    <property type="term" value="P:fatty acid metabolic process"/>
    <property type="evidence" value="ECO:0007669"/>
    <property type="project" value="UniProtKB-KW"/>
</dbReference>
<dbReference type="EMBL" id="MU839829">
    <property type="protein sequence ID" value="KAK1758482.1"/>
    <property type="molecule type" value="Genomic_DNA"/>
</dbReference>
<name>A0AAJ0BKE6_9PEZI</name>
<keyword evidence="6" id="KW-0963">Cytoplasm</keyword>
<evidence type="ECO:0000256" key="5">
    <source>
        <dbReference type="ARBA" id="ARBA00022487"/>
    </source>
</evidence>
<evidence type="ECO:0000256" key="6">
    <source>
        <dbReference type="ARBA" id="ARBA00022490"/>
    </source>
</evidence>
<keyword evidence="15" id="KW-1185">Reference proteome</keyword>
<evidence type="ECO:0000256" key="2">
    <source>
        <dbReference type="ARBA" id="ARBA00006499"/>
    </source>
</evidence>
<reference evidence="14" key="1">
    <citation type="submission" date="2023-06" db="EMBL/GenBank/DDBJ databases">
        <title>Genome-scale phylogeny and comparative genomics of the fungal order Sordariales.</title>
        <authorList>
            <consortium name="Lawrence Berkeley National Laboratory"/>
            <person name="Hensen N."/>
            <person name="Bonometti L."/>
            <person name="Westerberg I."/>
            <person name="Brannstrom I.O."/>
            <person name="Guillou S."/>
            <person name="Cros-Aarteil S."/>
            <person name="Calhoun S."/>
            <person name="Haridas S."/>
            <person name="Kuo A."/>
            <person name="Mondo S."/>
            <person name="Pangilinan J."/>
            <person name="Riley R."/>
            <person name="Labutti K."/>
            <person name="Andreopoulos B."/>
            <person name="Lipzen A."/>
            <person name="Chen C."/>
            <person name="Yanf M."/>
            <person name="Daum C."/>
            <person name="Ng V."/>
            <person name="Clum A."/>
            <person name="Steindorff A."/>
            <person name="Ohm R."/>
            <person name="Martin F."/>
            <person name="Silar P."/>
            <person name="Natvig D."/>
            <person name="Lalanne C."/>
            <person name="Gautier V."/>
            <person name="Ament-Velasquez S.L."/>
            <person name="Kruys A."/>
            <person name="Hutchinson M.I."/>
            <person name="Powell A.J."/>
            <person name="Barry K."/>
            <person name="Miller A.N."/>
            <person name="Grigoriev I.V."/>
            <person name="Debuchy R."/>
            <person name="Gladieux P."/>
            <person name="Thoren M.H."/>
            <person name="Johannesson H."/>
        </authorList>
    </citation>
    <scope>NUCLEOTIDE SEQUENCE</scope>
    <source>
        <strain evidence="14">PSN4</strain>
    </source>
</reference>
<keyword evidence="7" id="KW-0378">Hydrolase</keyword>
<comment type="function">
    <text evidence="10">Hydrolyzes fatty acids from S-acylated cysteine residues in proteins with a strong preference for palmitoylated G-alpha proteins over other acyl substrates. Mediates the deacylation of G-alpha proteins such as GPA1 in vivo, but has weak or no activity toward palmitoylated Ras proteins. Has weak lysophospholipase activity in vitro; however such activity may not exist in vivo.</text>
</comment>
<keyword evidence="5" id="KW-0719">Serine esterase</keyword>
<dbReference type="EC" id="3.1.2.22" evidence="3"/>
<comment type="catalytic activity">
    <reaction evidence="12">
        <text>S-hexadecanoyl-L-cysteinyl-[protein] + H2O = L-cysteinyl-[protein] + hexadecanoate + H(+)</text>
        <dbReference type="Rhea" id="RHEA:19233"/>
        <dbReference type="Rhea" id="RHEA-COMP:10131"/>
        <dbReference type="Rhea" id="RHEA-COMP:11032"/>
        <dbReference type="ChEBI" id="CHEBI:7896"/>
        <dbReference type="ChEBI" id="CHEBI:15377"/>
        <dbReference type="ChEBI" id="CHEBI:15378"/>
        <dbReference type="ChEBI" id="CHEBI:29950"/>
        <dbReference type="ChEBI" id="CHEBI:74151"/>
        <dbReference type="EC" id="3.1.2.22"/>
    </reaction>
</comment>
<dbReference type="InterPro" id="IPR050565">
    <property type="entry name" value="LYPA1-2/EST-like"/>
</dbReference>
<dbReference type="PANTHER" id="PTHR10655">
    <property type="entry name" value="LYSOPHOSPHOLIPASE-RELATED"/>
    <property type="match status" value="1"/>
</dbReference>
<evidence type="ECO:0000256" key="11">
    <source>
        <dbReference type="ARBA" id="ARBA00031195"/>
    </source>
</evidence>
<evidence type="ECO:0000256" key="8">
    <source>
        <dbReference type="ARBA" id="ARBA00022832"/>
    </source>
</evidence>
<dbReference type="FunFam" id="3.40.50.1820:FF:000010">
    <property type="entry name" value="Acyl-protein thioesterase 2"/>
    <property type="match status" value="1"/>
</dbReference>
<dbReference type="AlphaFoldDB" id="A0AAJ0BKE6"/>
<dbReference type="GO" id="GO:0005737">
    <property type="term" value="C:cytoplasm"/>
    <property type="evidence" value="ECO:0007669"/>
    <property type="project" value="UniProtKB-SubCell"/>
</dbReference>
<dbReference type="InterPro" id="IPR003140">
    <property type="entry name" value="PLipase/COase/thioEstase"/>
</dbReference>
<accession>A0AAJ0BKE6</accession>
<dbReference type="GO" id="GO:0008474">
    <property type="term" value="F:palmitoyl-(protein) hydrolase activity"/>
    <property type="evidence" value="ECO:0007669"/>
    <property type="project" value="UniProtKB-EC"/>
</dbReference>
<evidence type="ECO:0000256" key="4">
    <source>
        <dbReference type="ARBA" id="ARBA00014923"/>
    </source>
</evidence>
<dbReference type="Proteomes" id="UP001239445">
    <property type="component" value="Unassembled WGS sequence"/>
</dbReference>
<comment type="similarity">
    <text evidence="2">Belongs to the AB hydrolase superfamily. AB hydrolase 2 family.</text>
</comment>
<dbReference type="Pfam" id="PF02230">
    <property type="entry name" value="Abhydrolase_2"/>
    <property type="match status" value="1"/>
</dbReference>
<evidence type="ECO:0000256" key="12">
    <source>
        <dbReference type="ARBA" id="ARBA00047337"/>
    </source>
</evidence>
<protein>
    <recommendedName>
        <fullName evidence="4">Acyl-protein thioesterase 1</fullName>
        <ecNumber evidence="3">3.1.2.22</ecNumber>
    </recommendedName>
    <alternativeName>
        <fullName evidence="11">Palmitoyl-protein hydrolase</fullName>
    </alternativeName>
</protein>
<dbReference type="PANTHER" id="PTHR10655:SF17">
    <property type="entry name" value="LYSOPHOSPHOLIPASE-LIKE PROTEIN 1"/>
    <property type="match status" value="1"/>
</dbReference>
<evidence type="ECO:0000256" key="3">
    <source>
        <dbReference type="ARBA" id="ARBA00012423"/>
    </source>
</evidence>
<dbReference type="SUPFAM" id="SSF53474">
    <property type="entry name" value="alpha/beta-Hydrolases"/>
    <property type="match status" value="1"/>
</dbReference>
<proteinExistence type="inferred from homology"/>
<evidence type="ECO:0000313" key="14">
    <source>
        <dbReference type="EMBL" id="KAK1758482.1"/>
    </source>
</evidence>
<evidence type="ECO:0000313" key="15">
    <source>
        <dbReference type="Proteomes" id="UP001239445"/>
    </source>
</evidence>
<organism evidence="14 15">
    <name type="scientific">Echria macrotheca</name>
    <dbReference type="NCBI Taxonomy" id="438768"/>
    <lineage>
        <taxon>Eukaryota</taxon>
        <taxon>Fungi</taxon>
        <taxon>Dikarya</taxon>
        <taxon>Ascomycota</taxon>
        <taxon>Pezizomycotina</taxon>
        <taxon>Sordariomycetes</taxon>
        <taxon>Sordariomycetidae</taxon>
        <taxon>Sordariales</taxon>
        <taxon>Schizotheciaceae</taxon>
        <taxon>Echria</taxon>
    </lineage>
</organism>
<keyword evidence="9" id="KW-0443">Lipid metabolism</keyword>
<evidence type="ECO:0000256" key="1">
    <source>
        <dbReference type="ARBA" id="ARBA00004496"/>
    </source>
</evidence>
<evidence type="ECO:0000256" key="10">
    <source>
        <dbReference type="ARBA" id="ARBA00029392"/>
    </source>
</evidence>
<keyword evidence="8" id="KW-0276">Fatty acid metabolism</keyword>
<dbReference type="Gene3D" id="3.40.50.1820">
    <property type="entry name" value="alpha/beta hydrolase"/>
    <property type="match status" value="1"/>
</dbReference>
<sequence length="242" mass="26521">MSLTYRNPLVIPAAARHTATVIFFHGLGDSGHGWSFAIENFRRREKLSGVKFILPHAPSIPITVNGGYRMPGWYDITDMGRDVDSLRRNEDKEGLLRTTEYVHSLIKQEMDAGIPSNRIVLGGFSQGGAVSLFAGLTAKVKLAGIVALSAYLMLSGQFAELVPKPEFNKDTPVFMGHGDSDMVVPTQLGIRSKDVIKGLGYDVTMKVYPDLEHSADPQEIEDVADFITKVLGEREGEGKSEL</sequence>
<evidence type="ECO:0000256" key="7">
    <source>
        <dbReference type="ARBA" id="ARBA00022801"/>
    </source>
</evidence>
<evidence type="ECO:0000256" key="9">
    <source>
        <dbReference type="ARBA" id="ARBA00023098"/>
    </source>
</evidence>
<dbReference type="GO" id="GO:0052689">
    <property type="term" value="F:carboxylic ester hydrolase activity"/>
    <property type="evidence" value="ECO:0007669"/>
    <property type="project" value="UniProtKB-KW"/>
</dbReference>
<dbReference type="InterPro" id="IPR029058">
    <property type="entry name" value="AB_hydrolase_fold"/>
</dbReference>
<evidence type="ECO:0000259" key="13">
    <source>
        <dbReference type="Pfam" id="PF02230"/>
    </source>
</evidence>
<comment type="caution">
    <text evidence="14">The sequence shown here is derived from an EMBL/GenBank/DDBJ whole genome shotgun (WGS) entry which is preliminary data.</text>
</comment>
<comment type="subcellular location">
    <subcellularLocation>
        <location evidence="1">Cytoplasm</location>
    </subcellularLocation>
</comment>
<feature type="domain" description="Phospholipase/carboxylesterase/thioesterase" evidence="13">
    <location>
        <begin position="8"/>
        <end position="230"/>
    </location>
</feature>